<dbReference type="Proteomes" id="UP000246077">
    <property type="component" value="Unassembled WGS sequence"/>
</dbReference>
<evidence type="ECO:0000256" key="1">
    <source>
        <dbReference type="ARBA" id="ARBA00022475"/>
    </source>
</evidence>
<keyword evidence="7" id="KW-1185">Reference proteome</keyword>
<feature type="transmembrane region" description="Helical" evidence="5">
    <location>
        <begin position="43"/>
        <end position="66"/>
    </location>
</feature>
<evidence type="ECO:0000256" key="4">
    <source>
        <dbReference type="ARBA" id="ARBA00023136"/>
    </source>
</evidence>
<organism evidence="6 7">
    <name type="scientific">Zavarzinia compransoris</name>
    <dbReference type="NCBI Taxonomy" id="1264899"/>
    <lineage>
        <taxon>Bacteria</taxon>
        <taxon>Pseudomonadati</taxon>
        <taxon>Pseudomonadota</taxon>
        <taxon>Alphaproteobacteria</taxon>
        <taxon>Rhodospirillales</taxon>
        <taxon>Zavarziniaceae</taxon>
        <taxon>Zavarzinia</taxon>
    </lineage>
</organism>
<evidence type="ECO:0000313" key="6">
    <source>
        <dbReference type="EMBL" id="PWR18861.1"/>
    </source>
</evidence>
<evidence type="ECO:0000256" key="2">
    <source>
        <dbReference type="ARBA" id="ARBA00022692"/>
    </source>
</evidence>
<reference evidence="7" key="1">
    <citation type="submission" date="2018-05" db="EMBL/GenBank/DDBJ databases">
        <title>Zavarzinia sp. HR-AS.</title>
        <authorList>
            <person name="Lee Y."/>
            <person name="Jeon C.O."/>
        </authorList>
    </citation>
    <scope>NUCLEOTIDE SEQUENCE [LARGE SCALE GENOMIC DNA]</scope>
    <source>
        <strain evidence="7">DSM 1231</strain>
    </source>
</reference>
<keyword evidence="4 5" id="KW-0472">Membrane</keyword>
<proteinExistence type="predicted"/>
<name>A0A317DWF2_9PROT</name>
<dbReference type="AlphaFoldDB" id="A0A317DWF2"/>
<protein>
    <submittedName>
        <fullName evidence="6">DUF1656 domain-containing protein</fullName>
    </submittedName>
</protein>
<accession>A0A317DWF2</accession>
<evidence type="ECO:0000256" key="3">
    <source>
        <dbReference type="ARBA" id="ARBA00022989"/>
    </source>
</evidence>
<keyword evidence="1" id="KW-1003">Cell membrane</keyword>
<keyword evidence="2 5" id="KW-0812">Transmembrane</keyword>
<sequence>MMLLKELSLAGVYLSPLLLYAAIAAGLWWLLRAGLAAAGAYRLIWHPPLFNTALYLMVLAGVAALLHR</sequence>
<dbReference type="InterPro" id="IPR012451">
    <property type="entry name" value="DUF1656"/>
</dbReference>
<dbReference type="RefSeq" id="WP_109922547.1">
    <property type="nucleotide sequence ID" value="NZ_QGLF01000005.1"/>
</dbReference>
<evidence type="ECO:0000313" key="7">
    <source>
        <dbReference type="Proteomes" id="UP000246077"/>
    </source>
</evidence>
<gene>
    <name evidence="6" type="ORF">DKG75_17975</name>
</gene>
<comment type="caution">
    <text evidence="6">The sequence shown here is derived from an EMBL/GenBank/DDBJ whole genome shotgun (WGS) entry which is preliminary data.</text>
</comment>
<keyword evidence="3 5" id="KW-1133">Transmembrane helix</keyword>
<evidence type="ECO:0000256" key="5">
    <source>
        <dbReference type="SAM" id="Phobius"/>
    </source>
</evidence>
<feature type="transmembrane region" description="Helical" evidence="5">
    <location>
        <begin position="12"/>
        <end position="31"/>
    </location>
</feature>
<dbReference type="EMBL" id="QGLF01000005">
    <property type="protein sequence ID" value="PWR18861.1"/>
    <property type="molecule type" value="Genomic_DNA"/>
</dbReference>
<dbReference type="Pfam" id="PF07869">
    <property type="entry name" value="DUF1656"/>
    <property type="match status" value="1"/>
</dbReference>